<dbReference type="NCBIfam" id="TIGR02385">
    <property type="entry name" value="RelE_StbE"/>
    <property type="match status" value="1"/>
</dbReference>
<proteinExistence type="inferred from homology"/>
<dbReference type="PANTHER" id="PTHR35601:SF1">
    <property type="entry name" value="TOXIN RELE"/>
    <property type="match status" value="1"/>
</dbReference>
<evidence type="ECO:0000256" key="2">
    <source>
        <dbReference type="ARBA" id="ARBA00022649"/>
    </source>
</evidence>
<reference evidence="3 4" key="1">
    <citation type="submission" date="2016-04" db="EMBL/GenBank/DDBJ databases">
        <title>Draft Genome Assembly of the Bloom-forming Cyanobacterium Nodularia spumigena Strain CENA596 in Shrimp Production Ponds.</title>
        <authorList>
            <person name="Popin R.V."/>
            <person name="Rigonato J."/>
            <person name="Abreu V.A."/>
            <person name="Andreote A.P."/>
            <person name="Silveira S.B."/>
            <person name="Odebrecht C."/>
            <person name="Fiore M.F."/>
        </authorList>
    </citation>
    <scope>NUCLEOTIDE SEQUENCE [LARGE SCALE GENOMIC DNA]</scope>
    <source>
        <strain evidence="3 4">CENA596</strain>
    </source>
</reference>
<dbReference type="Gene3D" id="3.30.2310.20">
    <property type="entry name" value="RelE-like"/>
    <property type="match status" value="1"/>
</dbReference>
<evidence type="ECO:0000313" key="3">
    <source>
        <dbReference type="EMBL" id="KZL51749.1"/>
    </source>
</evidence>
<dbReference type="InterPro" id="IPR007712">
    <property type="entry name" value="RelE/ParE_toxin"/>
</dbReference>
<sequence>MLKVFFESASGALQKKLDRCFEFLKIEPRNYPNIKALKGELSGYYRYRVGDYRVIYEIDDNLKEVTILMIAHRSRVYE</sequence>
<evidence type="ECO:0000256" key="1">
    <source>
        <dbReference type="ARBA" id="ARBA00006226"/>
    </source>
</evidence>
<organism evidence="3 4">
    <name type="scientific">Nodularia spumigena CENA596</name>
    <dbReference type="NCBI Taxonomy" id="1819295"/>
    <lineage>
        <taxon>Bacteria</taxon>
        <taxon>Bacillati</taxon>
        <taxon>Cyanobacteriota</taxon>
        <taxon>Cyanophyceae</taxon>
        <taxon>Nostocales</taxon>
        <taxon>Nodulariaceae</taxon>
        <taxon>Nodularia</taxon>
    </lineage>
</organism>
<name>A0A166L093_NODSP</name>
<dbReference type="SUPFAM" id="SSF143011">
    <property type="entry name" value="RelE-like"/>
    <property type="match status" value="1"/>
</dbReference>
<dbReference type="AlphaFoldDB" id="A0A166L093"/>
<protein>
    <submittedName>
        <fullName evidence="3">Plasmid stabilization protein</fullName>
    </submittedName>
</protein>
<dbReference type="RefSeq" id="WP_063871116.1">
    <property type="nucleotide sequence ID" value="NZ_CAWMRI010000009.1"/>
</dbReference>
<dbReference type="EMBL" id="LWAJ01000009">
    <property type="protein sequence ID" value="KZL51749.1"/>
    <property type="molecule type" value="Genomic_DNA"/>
</dbReference>
<dbReference type="Pfam" id="PF05016">
    <property type="entry name" value="ParE_toxin"/>
    <property type="match status" value="1"/>
</dbReference>
<evidence type="ECO:0000313" key="4">
    <source>
        <dbReference type="Proteomes" id="UP000076555"/>
    </source>
</evidence>
<dbReference type="PANTHER" id="PTHR35601">
    <property type="entry name" value="TOXIN RELE"/>
    <property type="match status" value="1"/>
</dbReference>
<dbReference type="Proteomes" id="UP000076555">
    <property type="component" value="Unassembled WGS sequence"/>
</dbReference>
<comment type="caution">
    <text evidence="3">The sequence shown here is derived from an EMBL/GenBank/DDBJ whole genome shotgun (WGS) entry which is preliminary data.</text>
</comment>
<comment type="similarity">
    <text evidence="1">Belongs to the RelE toxin family.</text>
</comment>
<keyword evidence="2" id="KW-1277">Toxin-antitoxin system</keyword>
<accession>A0A166L093</accession>
<dbReference type="InterPro" id="IPR035093">
    <property type="entry name" value="RelE/ParE_toxin_dom_sf"/>
</dbReference>
<gene>
    <name evidence="3" type="ORF">A2T98_00640</name>
</gene>